<dbReference type="EMBL" id="JAEKFT010000009">
    <property type="protein sequence ID" value="MBT0961567.1"/>
    <property type="molecule type" value="Genomic_DNA"/>
</dbReference>
<evidence type="ECO:0000259" key="1">
    <source>
        <dbReference type="Pfam" id="PF00694"/>
    </source>
</evidence>
<sequence length="234" mass="25551">MFNTLLMGTSGQLRFLGSLLSFRLLAGVAQRANAYAKGKPGVVTAAGDPLVIGSPRQFNRMAREQRAAWFVPFETDMRFAIPPRRARIPGATMKRNATQKLIADHCLDGRMSPGEEITLRIDQTLTQDATCMLAMGAELGATATVFPSDNGVRRCLAGQGSSGEHAAIAPRFLGWRALPAKRFARIHRQNLINVGIRPLGFDDPADFEPIERDDILAPHRLDEALTQDGPPVVH</sequence>
<evidence type="ECO:0000313" key="3">
    <source>
        <dbReference type="Proteomes" id="UP000694660"/>
    </source>
</evidence>
<dbReference type="GO" id="GO:0003994">
    <property type="term" value="F:aconitate hydratase activity"/>
    <property type="evidence" value="ECO:0007669"/>
    <property type="project" value="TreeGrafter"/>
</dbReference>
<dbReference type="Proteomes" id="UP000694660">
    <property type="component" value="Unassembled WGS sequence"/>
</dbReference>
<dbReference type="AlphaFoldDB" id="A0A944HBE0"/>
<dbReference type="Gene3D" id="3.20.19.10">
    <property type="entry name" value="Aconitase, domain 4"/>
    <property type="match status" value="1"/>
</dbReference>
<dbReference type="SUPFAM" id="SSF52016">
    <property type="entry name" value="LeuD/IlvD-like"/>
    <property type="match status" value="1"/>
</dbReference>
<dbReference type="RefSeq" id="WP_214361320.1">
    <property type="nucleotide sequence ID" value="NZ_JAEKFT010000009.1"/>
</dbReference>
<dbReference type="Pfam" id="PF00694">
    <property type="entry name" value="Aconitase_C"/>
    <property type="match status" value="1"/>
</dbReference>
<feature type="domain" description="Aconitase A/isopropylmalate dehydratase small subunit swivel" evidence="1">
    <location>
        <begin position="158"/>
        <end position="203"/>
    </location>
</feature>
<keyword evidence="3" id="KW-1185">Reference proteome</keyword>
<dbReference type="PANTHER" id="PTHR43160">
    <property type="entry name" value="ACONITATE HYDRATASE B"/>
    <property type="match status" value="1"/>
</dbReference>
<comment type="caution">
    <text evidence="2">The sequence shown here is derived from an EMBL/GenBank/DDBJ whole genome shotgun (WGS) entry which is preliminary data.</text>
</comment>
<proteinExistence type="predicted"/>
<gene>
    <name evidence="2" type="ORF">I8J34_10335</name>
</gene>
<reference evidence="3" key="1">
    <citation type="journal article" date="2022" name="ISME J.">
        <title>Genetic and phylogenetic analysis of dissimilatory iodate-reducing bacteria identifies potential niches across the world's oceans.</title>
        <authorList>
            <person name="Reyes-Umana V."/>
            <person name="Henning Z."/>
            <person name="Lee K."/>
            <person name="Barnum T.P."/>
            <person name="Coates J.D."/>
        </authorList>
    </citation>
    <scope>NUCLEOTIDE SEQUENCE [LARGE SCALE GENOMIC DNA]</scope>
    <source>
        <strain evidence="3">IR12</strain>
    </source>
</reference>
<organism evidence="2 3">
    <name type="scientific">Denitromonas iodatirespirans</name>
    <dbReference type="NCBI Taxonomy" id="2795389"/>
    <lineage>
        <taxon>Bacteria</taxon>
        <taxon>Pseudomonadati</taxon>
        <taxon>Pseudomonadota</taxon>
        <taxon>Betaproteobacteria</taxon>
        <taxon>Rhodocyclales</taxon>
        <taxon>Zoogloeaceae</taxon>
        <taxon>Denitromonas</taxon>
    </lineage>
</organism>
<dbReference type="InterPro" id="IPR015928">
    <property type="entry name" value="Aconitase/3IPM_dehydase_swvl"/>
</dbReference>
<protein>
    <recommendedName>
        <fullName evidence="1">Aconitase A/isopropylmalate dehydratase small subunit swivel domain-containing protein</fullName>
    </recommendedName>
</protein>
<accession>A0A944HBE0</accession>
<evidence type="ECO:0000313" key="2">
    <source>
        <dbReference type="EMBL" id="MBT0961567.1"/>
    </source>
</evidence>
<dbReference type="InterPro" id="IPR050926">
    <property type="entry name" value="Aconitase/IPM_isomerase"/>
</dbReference>
<dbReference type="InterPro" id="IPR000573">
    <property type="entry name" value="AconitaseA/IPMdHydase_ssu_swvl"/>
</dbReference>
<name>A0A944HBE0_DENI1</name>
<dbReference type="GO" id="GO:0051539">
    <property type="term" value="F:4 iron, 4 sulfur cluster binding"/>
    <property type="evidence" value="ECO:0007669"/>
    <property type="project" value="TreeGrafter"/>
</dbReference>
<dbReference type="GO" id="GO:0006099">
    <property type="term" value="P:tricarboxylic acid cycle"/>
    <property type="evidence" value="ECO:0007669"/>
    <property type="project" value="TreeGrafter"/>
</dbReference>
<dbReference type="PANTHER" id="PTHR43160:SF4">
    <property type="entry name" value="ACONITATE HYDRATASE B"/>
    <property type="match status" value="1"/>
</dbReference>